<keyword evidence="2" id="KW-1185">Reference proteome</keyword>
<dbReference type="PANTHER" id="PTHR31672">
    <property type="entry name" value="BNACNNG10540D PROTEIN"/>
    <property type="match status" value="1"/>
</dbReference>
<evidence type="ECO:0000313" key="3">
    <source>
        <dbReference type="RefSeq" id="XP_010468106.1"/>
    </source>
</evidence>
<proteinExistence type="predicted"/>
<reference evidence="2" key="1">
    <citation type="journal article" date="2014" name="Nat. Commun.">
        <title>The emerging biofuel crop Camelina sativa retains a highly undifferentiated hexaploid genome structure.</title>
        <authorList>
            <person name="Kagale S."/>
            <person name="Koh C."/>
            <person name="Nixon J."/>
            <person name="Bollina V."/>
            <person name="Clarke W.E."/>
            <person name="Tuteja R."/>
            <person name="Spillane C."/>
            <person name="Robinson S.J."/>
            <person name="Links M.G."/>
            <person name="Clarke C."/>
            <person name="Higgins E.E."/>
            <person name="Huebert T."/>
            <person name="Sharpe A.G."/>
            <person name="Parkin I.A."/>
        </authorList>
    </citation>
    <scope>NUCLEOTIDE SEQUENCE [LARGE SCALE GENOMIC DNA]</scope>
    <source>
        <strain evidence="2">cv. DH55</strain>
    </source>
</reference>
<evidence type="ECO:0000313" key="2">
    <source>
        <dbReference type="Proteomes" id="UP000694864"/>
    </source>
</evidence>
<dbReference type="InterPro" id="IPR017451">
    <property type="entry name" value="F-box-assoc_interact_dom"/>
</dbReference>
<dbReference type="InterPro" id="IPR050796">
    <property type="entry name" value="SCF_F-box_component"/>
</dbReference>
<sequence length="277" mass="32014">MDPVTGILTERPISEEFHDQLPISWMVHCDGIMLCICRYWARGVSNVRLAVWNPFLRRIKWIEPSVDYWFHDYFGVGYDDDASRHNYKILRFGSLSYSPTGDTDRVCEIYEFMSGAWRGIDAGFDADIVMEWECVSVKGNMYWLVSRATRLECFNGDRLSFLTQDGQGSRDIDAVVSFATYFNVTTDPGLGPALLPRLRFYTRPGYSIGKHRNIMAWSEQTVEEEEDNWVSVFTFYEIDESGVVSREIETSRRGWDKYSGLPICSYVYVPSLIPVPE</sequence>
<accession>A0ABM0WAJ3</accession>
<name>A0ABM0WAJ3_CAMSA</name>
<reference evidence="3" key="2">
    <citation type="submission" date="2025-08" db="UniProtKB">
        <authorList>
            <consortium name="RefSeq"/>
        </authorList>
    </citation>
    <scope>IDENTIFICATION</scope>
    <source>
        <tissue evidence="3">Leaf</tissue>
    </source>
</reference>
<dbReference type="PANTHER" id="PTHR31672:SF13">
    <property type="entry name" value="F-BOX PROTEIN CPR30-LIKE"/>
    <property type="match status" value="1"/>
</dbReference>
<gene>
    <name evidence="3" type="primary">LOC104748116</name>
</gene>
<dbReference type="NCBIfam" id="TIGR01640">
    <property type="entry name" value="F_box_assoc_1"/>
    <property type="match status" value="1"/>
</dbReference>
<evidence type="ECO:0000259" key="1">
    <source>
        <dbReference type="Pfam" id="PF07734"/>
    </source>
</evidence>
<dbReference type="RefSeq" id="XP_010468106.1">
    <property type="nucleotide sequence ID" value="XM_010469804.1"/>
</dbReference>
<feature type="domain" description="F-box associated beta-propeller type 1" evidence="1">
    <location>
        <begin position="10"/>
        <end position="147"/>
    </location>
</feature>
<protein>
    <submittedName>
        <fullName evidence="3">F-box protein At3g08750-like</fullName>
    </submittedName>
</protein>
<dbReference type="Pfam" id="PF07734">
    <property type="entry name" value="FBA_1"/>
    <property type="match status" value="1"/>
</dbReference>
<dbReference type="GeneID" id="104748116"/>
<dbReference type="Proteomes" id="UP000694864">
    <property type="component" value="Chromosome 15"/>
</dbReference>
<organism evidence="2 3">
    <name type="scientific">Camelina sativa</name>
    <name type="common">False flax</name>
    <name type="synonym">Myagrum sativum</name>
    <dbReference type="NCBI Taxonomy" id="90675"/>
    <lineage>
        <taxon>Eukaryota</taxon>
        <taxon>Viridiplantae</taxon>
        <taxon>Streptophyta</taxon>
        <taxon>Embryophyta</taxon>
        <taxon>Tracheophyta</taxon>
        <taxon>Spermatophyta</taxon>
        <taxon>Magnoliopsida</taxon>
        <taxon>eudicotyledons</taxon>
        <taxon>Gunneridae</taxon>
        <taxon>Pentapetalae</taxon>
        <taxon>rosids</taxon>
        <taxon>malvids</taxon>
        <taxon>Brassicales</taxon>
        <taxon>Brassicaceae</taxon>
        <taxon>Camelineae</taxon>
        <taxon>Camelina</taxon>
    </lineage>
</organism>
<dbReference type="InterPro" id="IPR006527">
    <property type="entry name" value="F-box-assoc_dom_typ1"/>
</dbReference>